<sequence>MPEGDMLKDMEFENELTQMGDDQPKLIKFVARQQLFVIGRGDLALRQQSRSVVQFSADLARMPTYAADATVLGANSERRTGNPRIRSGSPSTTLSCSR</sequence>
<dbReference type="AlphaFoldDB" id="A0A0F9GE17"/>
<proteinExistence type="predicted"/>
<comment type="caution">
    <text evidence="2">The sequence shown here is derived from an EMBL/GenBank/DDBJ whole genome shotgun (WGS) entry which is preliminary data.</text>
</comment>
<evidence type="ECO:0000256" key="1">
    <source>
        <dbReference type="SAM" id="MobiDB-lite"/>
    </source>
</evidence>
<accession>A0A0F9GE17</accession>
<evidence type="ECO:0000313" key="2">
    <source>
        <dbReference type="EMBL" id="KKL61402.1"/>
    </source>
</evidence>
<protein>
    <submittedName>
        <fullName evidence="2">Uncharacterized protein</fullName>
    </submittedName>
</protein>
<feature type="region of interest" description="Disordered" evidence="1">
    <location>
        <begin position="71"/>
        <end position="98"/>
    </location>
</feature>
<dbReference type="EMBL" id="LAZR01028832">
    <property type="protein sequence ID" value="KKL61402.1"/>
    <property type="molecule type" value="Genomic_DNA"/>
</dbReference>
<organism evidence="2">
    <name type="scientific">marine sediment metagenome</name>
    <dbReference type="NCBI Taxonomy" id="412755"/>
    <lineage>
        <taxon>unclassified sequences</taxon>
        <taxon>metagenomes</taxon>
        <taxon>ecological metagenomes</taxon>
    </lineage>
</organism>
<reference evidence="2" key="1">
    <citation type="journal article" date="2015" name="Nature">
        <title>Complex archaea that bridge the gap between prokaryotes and eukaryotes.</title>
        <authorList>
            <person name="Spang A."/>
            <person name="Saw J.H."/>
            <person name="Jorgensen S.L."/>
            <person name="Zaremba-Niedzwiedzka K."/>
            <person name="Martijn J."/>
            <person name="Lind A.E."/>
            <person name="van Eijk R."/>
            <person name="Schleper C."/>
            <person name="Guy L."/>
            <person name="Ettema T.J."/>
        </authorList>
    </citation>
    <scope>NUCLEOTIDE SEQUENCE</scope>
</reference>
<name>A0A0F9GE17_9ZZZZ</name>
<feature type="compositionally biased region" description="Polar residues" evidence="1">
    <location>
        <begin position="88"/>
        <end position="98"/>
    </location>
</feature>
<gene>
    <name evidence="2" type="ORF">LCGC14_2195720</name>
</gene>